<dbReference type="EMBL" id="JAAXLS010000102">
    <property type="protein sequence ID" value="NKQ59421.1"/>
    <property type="molecule type" value="Genomic_DNA"/>
</dbReference>
<name>A0ABX1JIG4_9PSEU</name>
<proteinExistence type="predicted"/>
<reference evidence="1 2" key="1">
    <citation type="submission" date="2020-04" db="EMBL/GenBank/DDBJ databases">
        <title>Novel species.</title>
        <authorList>
            <person name="Teo W.F.A."/>
            <person name="Lipun K."/>
            <person name="Srisuk N."/>
            <person name="Duangmal K."/>
        </authorList>
    </citation>
    <scope>NUCLEOTIDE SEQUENCE [LARGE SCALE GENOMIC DNA]</scope>
    <source>
        <strain evidence="1 2">K13G38</strain>
    </source>
</reference>
<sequence length="50" mass="5447">MPAPDTDNRTVKRVIEFRGGGFAAGGAVLSQDEAFRYSGSQILRTRSGFR</sequence>
<dbReference type="Proteomes" id="UP000715441">
    <property type="component" value="Unassembled WGS sequence"/>
</dbReference>
<keyword evidence="2" id="KW-1185">Reference proteome</keyword>
<gene>
    <name evidence="1" type="ORF">HFP15_41970</name>
</gene>
<accession>A0ABX1JIG4</accession>
<protein>
    <submittedName>
        <fullName evidence="1">Uncharacterized protein</fullName>
    </submittedName>
</protein>
<organism evidence="1 2">
    <name type="scientific">Amycolatopsis acididurans</name>
    <dbReference type="NCBI Taxonomy" id="2724524"/>
    <lineage>
        <taxon>Bacteria</taxon>
        <taxon>Bacillati</taxon>
        <taxon>Actinomycetota</taxon>
        <taxon>Actinomycetes</taxon>
        <taxon>Pseudonocardiales</taxon>
        <taxon>Pseudonocardiaceae</taxon>
        <taxon>Amycolatopsis</taxon>
    </lineage>
</organism>
<comment type="caution">
    <text evidence="1">The sequence shown here is derived from an EMBL/GenBank/DDBJ whole genome shotgun (WGS) entry which is preliminary data.</text>
</comment>
<dbReference type="RefSeq" id="WP_168524173.1">
    <property type="nucleotide sequence ID" value="NZ_JAAXLS010000102.1"/>
</dbReference>
<evidence type="ECO:0000313" key="1">
    <source>
        <dbReference type="EMBL" id="NKQ59421.1"/>
    </source>
</evidence>
<evidence type="ECO:0000313" key="2">
    <source>
        <dbReference type="Proteomes" id="UP000715441"/>
    </source>
</evidence>